<evidence type="ECO:0000256" key="1">
    <source>
        <dbReference type="SAM" id="Phobius"/>
    </source>
</evidence>
<dbReference type="InterPro" id="IPR006059">
    <property type="entry name" value="SBP"/>
</dbReference>
<dbReference type="PANTHER" id="PTHR43649">
    <property type="entry name" value="ARABINOSE-BINDING PROTEIN-RELATED"/>
    <property type="match status" value="1"/>
</dbReference>
<reference evidence="2 3" key="1">
    <citation type="journal article" date="2015" name="Nature">
        <title>rRNA introns, odd ribosomes, and small enigmatic genomes across a large radiation of phyla.</title>
        <authorList>
            <person name="Brown C.T."/>
            <person name="Hug L.A."/>
            <person name="Thomas B.C."/>
            <person name="Sharon I."/>
            <person name="Castelle C.J."/>
            <person name="Singh A."/>
            <person name="Wilkins M.J."/>
            <person name="Williams K.H."/>
            <person name="Banfield J.F."/>
        </authorList>
    </citation>
    <scope>NUCLEOTIDE SEQUENCE [LARGE SCALE GENOMIC DNA]</scope>
</reference>
<keyword evidence="1" id="KW-0472">Membrane</keyword>
<feature type="non-terminal residue" evidence="2">
    <location>
        <position position="262"/>
    </location>
</feature>
<dbReference type="EMBL" id="LBSF01000040">
    <property type="protein sequence ID" value="KKQ11134.1"/>
    <property type="molecule type" value="Genomic_DNA"/>
</dbReference>
<dbReference type="Gene3D" id="3.40.190.10">
    <property type="entry name" value="Periplasmic binding protein-like II"/>
    <property type="match status" value="1"/>
</dbReference>
<sequence length="262" mass="28945">MIDLKTMDPKKKTAILFAGIALVVVVITTVVLLLVNTNSKSNTNTNTVTGELVYWGLWEPSSVMQPLIDQYQSAHPGVTILYSQQTYTNYESRLYTRLQQSSTSSEPAPDIFRIHNTWTPKYYTYLYPLPSTVMTSSTYSTTFYPTATADFTAKDGNIYAMPLEIDGLVVFYNKQLLTAAGVTTPPTDWDSFVELSQKLTKKTSTGKITQAGLAMGTSSNVTHAAEILSFLMLEQGIDIIDETKTAVTLNTTTAESVMDTYT</sequence>
<dbReference type="PANTHER" id="PTHR43649:SF12">
    <property type="entry name" value="DIACETYLCHITOBIOSE BINDING PROTEIN DASA"/>
    <property type="match status" value="1"/>
</dbReference>
<dbReference type="InterPro" id="IPR050490">
    <property type="entry name" value="Bact_solute-bd_prot1"/>
</dbReference>
<keyword evidence="1" id="KW-1133">Transmembrane helix</keyword>
<dbReference type="Pfam" id="PF01547">
    <property type="entry name" value="SBP_bac_1"/>
    <property type="match status" value="1"/>
</dbReference>
<protein>
    <submittedName>
        <fullName evidence="2">Extracellular solute-binding protein family 1</fullName>
    </submittedName>
</protein>
<dbReference type="Proteomes" id="UP000034075">
    <property type="component" value="Unassembled WGS sequence"/>
</dbReference>
<feature type="transmembrane region" description="Helical" evidence="1">
    <location>
        <begin position="14"/>
        <end position="35"/>
    </location>
</feature>
<keyword evidence="1" id="KW-0812">Transmembrane</keyword>
<proteinExistence type="predicted"/>
<dbReference type="AlphaFoldDB" id="A0A0G0HGD5"/>
<name>A0A0G0HGD5_9BACT</name>
<gene>
    <name evidence="2" type="ORF">US24_C0040G0001</name>
</gene>
<dbReference type="SUPFAM" id="SSF53850">
    <property type="entry name" value="Periplasmic binding protein-like II"/>
    <property type="match status" value="1"/>
</dbReference>
<evidence type="ECO:0000313" key="2">
    <source>
        <dbReference type="EMBL" id="KKQ11134.1"/>
    </source>
</evidence>
<evidence type="ECO:0000313" key="3">
    <source>
        <dbReference type="Proteomes" id="UP000034075"/>
    </source>
</evidence>
<organism evidence="2 3">
    <name type="scientific">candidate division WS6 bacterium GW2011_GWC2_36_7</name>
    <dbReference type="NCBI Taxonomy" id="1619091"/>
    <lineage>
        <taxon>Bacteria</taxon>
        <taxon>Candidatus Dojkabacteria</taxon>
    </lineage>
</organism>
<comment type="caution">
    <text evidence="2">The sequence shown here is derived from an EMBL/GenBank/DDBJ whole genome shotgun (WGS) entry which is preliminary data.</text>
</comment>
<accession>A0A0G0HGD5</accession>